<dbReference type="PANTHER" id="PTHR16181:SF29">
    <property type="entry name" value="PROTEIN FAM83A-RELATED"/>
    <property type="match status" value="1"/>
</dbReference>
<dbReference type="AlphaFoldDB" id="A0A6A4SPQ1"/>
<name>A0A6A4SPQ1_SCOMX</name>
<dbReference type="Pfam" id="PF07894">
    <property type="entry name" value="SACK1"/>
    <property type="match status" value="1"/>
</dbReference>
<gene>
    <name evidence="4" type="ORF">F2P81_012467</name>
</gene>
<dbReference type="EMBL" id="VEVO01000011">
    <property type="protein sequence ID" value="KAF0034709.1"/>
    <property type="molecule type" value="Genomic_DNA"/>
</dbReference>
<organism evidence="4 5">
    <name type="scientific">Scophthalmus maximus</name>
    <name type="common">Turbot</name>
    <name type="synonym">Psetta maxima</name>
    <dbReference type="NCBI Taxonomy" id="52904"/>
    <lineage>
        <taxon>Eukaryota</taxon>
        <taxon>Metazoa</taxon>
        <taxon>Chordata</taxon>
        <taxon>Craniata</taxon>
        <taxon>Vertebrata</taxon>
        <taxon>Euteleostomi</taxon>
        <taxon>Actinopterygii</taxon>
        <taxon>Neopterygii</taxon>
        <taxon>Teleostei</taxon>
        <taxon>Neoteleostei</taxon>
        <taxon>Acanthomorphata</taxon>
        <taxon>Carangaria</taxon>
        <taxon>Pleuronectiformes</taxon>
        <taxon>Pleuronectoidei</taxon>
        <taxon>Scophthalmidae</taxon>
        <taxon>Scophthalmus</taxon>
    </lineage>
</organism>
<sequence>MVAPPKARLCLQRCQTQKEREQVRAPSSRTTKTHQRKDRTTKDNKAFKKGPLCCELVGLTTEEELEEEEEEPVTLETNDRTVSDREEKQLLTLKRHDKEIIVSSRRSVCFSCFHRSQSTALVLPRAASSWFAYKQMRQVIAVVMDVFTDVDLLCDLMEASNKRRIPVYVLLDEKKLGYFTDMCAALDIQNSHLSVSTMQTGVGFHHRPKNEQEKDDDMTDAASYRLPDHTDLEHFSFSTEAKGHNRASAAGGRPPNSRGRFEGINLLFFF</sequence>
<dbReference type="Gene3D" id="3.30.870.10">
    <property type="entry name" value="Endonuclease Chain A"/>
    <property type="match status" value="1"/>
</dbReference>
<dbReference type="SUPFAM" id="SSF56024">
    <property type="entry name" value="Phospholipase D/nuclease"/>
    <property type="match status" value="1"/>
</dbReference>
<comment type="similarity">
    <text evidence="1">Belongs to the FAM83 family.</text>
</comment>
<evidence type="ECO:0000256" key="1">
    <source>
        <dbReference type="ARBA" id="ARBA00006937"/>
    </source>
</evidence>
<dbReference type="InterPro" id="IPR050944">
    <property type="entry name" value="FAM83"/>
</dbReference>
<feature type="domain" description="Scaffolding anchor of CK1" evidence="3">
    <location>
        <begin position="134"/>
        <end position="200"/>
    </location>
</feature>
<reference evidence="4 5" key="1">
    <citation type="submission" date="2019-06" db="EMBL/GenBank/DDBJ databases">
        <title>Draft genomes of female and male turbot (Scophthalmus maximus).</title>
        <authorList>
            <person name="Xu H."/>
            <person name="Xu X.-W."/>
            <person name="Shao C."/>
            <person name="Chen S."/>
        </authorList>
    </citation>
    <scope>NUCLEOTIDE SEQUENCE [LARGE SCALE GENOMIC DNA]</scope>
    <source>
        <strain evidence="4">Ysfricsl-2016a</strain>
        <tissue evidence="4">Blood</tissue>
    </source>
</reference>
<dbReference type="InterPro" id="IPR012461">
    <property type="entry name" value="SACK1"/>
</dbReference>
<comment type="caution">
    <text evidence="4">The sequence shown here is derived from an EMBL/GenBank/DDBJ whole genome shotgun (WGS) entry which is preliminary data.</text>
</comment>
<proteinExistence type="inferred from homology"/>
<evidence type="ECO:0000256" key="2">
    <source>
        <dbReference type="SAM" id="MobiDB-lite"/>
    </source>
</evidence>
<evidence type="ECO:0000313" key="4">
    <source>
        <dbReference type="EMBL" id="KAF0034709.1"/>
    </source>
</evidence>
<dbReference type="GO" id="GO:0007165">
    <property type="term" value="P:signal transduction"/>
    <property type="evidence" value="ECO:0007669"/>
    <property type="project" value="TreeGrafter"/>
</dbReference>
<evidence type="ECO:0000313" key="5">
    <source>
        <dbReference type="Proteomes" id="UP000438429"/>
    </source>
</evidence>
<protein>
    <recommendedName>
        <fullName evidence="3">Scaffolding anchor of CK1 domain-containing protein</fullName>
    </recommendedName>
</protein>
<dbReference type="GO" id="GO:0019901">
    <property type="term" value="F:protein kinase binding"/>
    <property type="evidence" value="ECO:0007669"/>
    <property type="project" value="TreeGrafter"/>
</dbReference>
<dbReference type="PANTHER" id="PTHR16181">
    <property type="entry name" value="PROTEIN FAM83A-RELATED"/>
    <property type="match status" value="1"/>
</dbReference>
<feature type="region of interest" description="Disordered" evidence="2">
    <location>
        <begin position="15"/>
        <end position="46"/>
    </location>
</feature>
<accession>A0A6A4SPQ1</accession>
<evidence type="ECO:0000259" key="3">
    <source>
        <dbReference type="Pfam" id="PF07894"/>
    </source>
</evidence>
<dbReference type="Proteomes" id="UP000438429">
    <property type="component" value="Unassembled WGS sequence"/>
</dbReference>